<evidence type="ECO:0000313" key="3">
    <source>
        <dbReference type="EMBL" id="ERL83658.1"/>
    </source>
</evidence>
<dbReference type="EMBL" id="KB740150">
    <property type="protein sequence ID" value="ENN81263.1"/>
    <property type="molecule type" value="Genomic_DNA"/>
</dbReference>
<evidence type="ECO:0000313" key="4">
    <source>
        <dbReference type="Proteomes" id="UP000030742"/>
    </source>
</evidence>
<dbReference type="AlphaFoldDB" id="N6TT70"/>
<dbReference type="Gene3D" id="2.10.25.10">
    <property type="entry name" value="Laminin"/>
    <property type="match status" value="1"/>
</dbReference>
<gene>
    <name evidence="2" type="ORF">D910_00406</name>
    <name evidence="3" type="ORF">D910_00820</name>
    <name evidence="1" type="ORF">YQE_02357</name>
</gene>
<dbReference type="EMBL" id="KB630150">
    <property type="protein sequence ID" value="ERL83432.1"/>
    <property type="molecule type" value="Genomic_DNA"/>
</dbReference>
<accession>N6TT70</accession>
<evidence type="ECO:0000313" key="1">
    <source>
        <dbReference type="EMBL" id="ENN81263.1"/>
    </source>
</evidence>
<dbReference type="Pfam" id="PF21795">
    <property type="entry name" value="JAG1-like_EGF2"/>
    <property type="match status" value="1"/>
</dbReference>
<dbReference type="STRING" id="77166.N6TT70"/>
<protein>
    <recommendedName>
        <fullName evidence="5">EGF-like domain-containing protein</fullName>
    </recommendedName>
</protein>
<sequence length="99" mass="11323">MSLNKKGNRQYDRHENFAGLHLQMCFTRKLTLDPSLPPGCRPGWRGDFCDQCEPYPGCKHGYCNGSSWQCICDTNWGGILCDQGEFSRNCEKTKNKQLT</sequence>
<organism evidence="1">
    <name type="scientific">Dendroctonus ponderosae</name>
    <name type="common">Mountain pine beetle</name>
    <dbReference type="NCBI Taxonomy" id="77166"/>
    <lineage>
        <taxon>Eukaryota</taxon>
        <taxon>Metazoa</taxon>
        <taxon>Ecdysozoa</taxon>
        <taxon>Arthropoda</taxon>
        <taxon>Hexapoda</taxon>
        <taxon>Insecta</taxon>
        <taxon>Pterygota</taxon>
        <taxon>Neoptera</taxon>
        <taxon>Endopterygota</taxon>
        <taxon>Coleoptera</taxon>
        <taxon>Polyphaga</taxon>
        <taxon>Cucujiformia</taxon>
        <taxon>Curculionidae</taxon>
        <taxon>Scolytinae</taxon>
        <taxon>Dendroctonus</taxon>
    </lineage>
</organism>
<reference evidence="1 4" key="1">
    <citation type="journal article" date="2013" name="Genome Biol.">
        <title>Draft genome of the mountain pine beetle, Dendroctonus ponderosae Hopkins, a major forest pest.</title>
        <authorList>
            <person name="Keeling C.I."/>
            <person name="Yuen M.M."/>
            <person name="Liao N.Y."/>
            <person name="Docking T.R."/>
            <person name="Chan S.K."/>
            <person name="Taylor G.A."/>
            <person name="Palmquist D.L."/>
            <person name="Jackman S.D."/>
            <person name="Nguyen A."/>
            <person name="Li M."/>
            <person name="Henderson H."/>
            <person name="Janes J.K."/>
            <person name="Zhao Y."/>
            <person name="Pandoh P."/>
            <person name="Moore R."/>
            <person name="Sperling F.A."/>
            <person name="Huber D.P."/>
            <person name="Birol I."/>
            <person name="Jones S.J."/>
            <person name="Bohlmann J."/>
        </authorList>
    </citation>
    <scope>NUCLEOTIDE SEQUENCE</scope>
</reference>
<proteinExistence type="predicted"/>
<evidence type="ECO:0008006" key="5">
    <source>
        <dbReference type="Google" id="ProtNLM"/>
    </source>
</evidence>
<name>N6TT70_DENPD</name>
<evidence type="ECO:0000313" key="2">
    <source>
        <dbReference type="EMBL" id="ERL83432.1"/>
    </source>
</evidence>
<dbReference type="EMBL" id="KB630536">
    <property type="protein sequence ID" value="ERL83658.1"/>
    <property type="molecule type" value="Genomic_DNA"/>
</dbReference>
<dbReference type="Proteomes" id="UP000030742">
    <property type="component" value="Unassembled WGS sequence"/>
</dbReference>
<dbReference type="HOGENOM" id="CLU_2322739_0_0_1"/>
<feature type="non-terminal residue" evidence="1">
    <location>
        <position position="1"/>
    </location>
</feature>